<comment type="caution">
    <text evidence="1">The sequence shown here is derived from an EMBL/GenBank/DDBJ whole genome shotgun (WGS) entry which is preliminary data.</text>
</comment>
<gene>
    <name evidence="1" type="ORF">IAA16_07365</name>
</gene>
<sequence length="71" mass="8262">MDFYKIKSTNPADYMTIVREMEDGFIVKIVRDRDGYEEVITDFLSKTLFESCLRTGYIEKVTSVRKLAVNA</sequence>
<name>A0A9E2NZ85_9SPIR</name>
<dbReference type="Proteomes" id="UP000823914">
    <property type="component" value="Unassembled WGS sequence"/>
</dbReference>
<accession>A0A9E2NZ85</accession>
<evidence type="ECO:0000313" key="1">
    <source>
        <dbReference type="EMBL" id="MBU3850367.1"/>
    </source>
</evidence>
<evidence type="ECO:0000313" key="2">
    <source>
        <dbReference type="Proteomes" id="UP000823914"/>
    </source>
</evidence>
<reference evidence="1" key="2">
    <citation type="submission" date="2021-04" db="EMBL/GenBank/DDBJ databases">
        <authorList>
            <person name="Gilroy R."/>
        </authorList>
    </citation>
    <scope>NUCLEOTIDE SEQUENCE</scope>
    <source>
        <strain evidence="1">Gambia15-2214</strain>
    </source>
</reference>
<dbReference type="EMBL" id="JAHLFV010000173">
    <property type="protein sequence ID" value="MBU3850367.1"/>
    <property type="molecule type" value="Genomic_DNA"/>
</dbReference>
<organism evidence="1 2">
    <name type="scientific">Candidatus Treponema excrementipullorum</name>
    <dbReference type="NCBI Taxonomy" id="2838768"/>
    <lineage>
        <taxon>Bacteria</taxon>
        <taxon>Pseudomonadati</taxon>
        <taxon>Spirochaetota</taxon>
        <taxon>Spirochaetia</taxon>
        <taxon>Spirochaetales</taxon>
        <taxon>Treponemataceae</taxon>
        <taxon>Treponema</taxon>
    </lineage>
</organism>
<reference evidence="1" key="1">
    <citation type="journal article" date="2021" name="PeerJ">
        <title>Extensive microbial diversity within the chicken gut microbiome revealed by metagenomics and culture.</title>
        <authorList>
            <person name="Gilroy R."/>
            <person name="Ravi A."/>
            <person name="Getino M."/>
            <person name="Pursley I."/>
            <person name="Horton D.L."/>
            <person name="Alikhan N.F."/>
            <person name="Baker D."/>
            <person name="Gharbi K."/>
            <person name="Hall N."/>
            <person name="Watson M."/>
            <person name="Adriaenssens E.M."/>
            <person name="Foster-Nyarko E."/>
            <person name="Jarju S."/>
            <person name="Secka A."/>
            <person name="Antonio M."/>
            <person name="Oren A."/>
            <person name="Chaudhuri R.R."/>
            <person name="La Ragione R."/>
            <person name="Hildebrand F."/>
            <person name="Pallen M.J."/>
        </authorList>
    </citation>
    <scope>NUCLEOTIDE SEQUENCE</scope>
    <source>
        <strain evidence="1">Gambia15-2214</strain>
    </source>
</reference>
<proteinExistence type="predicted"/>
<dbReference type="AlphaFoldDB" id="A0A9E2NZ85"/>
<protein>
    <submittedName>
        <fullName evidence="1">Uncharacterized protein</fullName>
    </submittedName>
</protein>